<evidence type="ECO:0000313" key="1">
    <source>
        <dbReference type="EMBL" id="RRJ67111.1"/>
    </source>
</evidence>
<dbReference type="InterPro" id="IPR027417">
    <property type="entry name" value="P-loop_NTPase"/>
</dbReference>
<dbReference type="AlphaFoldDB" id="A0A3P3U9S6"/>
<keyword evidence="2" id="KW-1185">Reference proteome</keyword>
<dbReference type="InterPro" id="IPR023823">
    <property type="entry name" value="CHP04066_peptide_maturation"/>
</dbReference>
<reference evidence="1 2" key="1">
    <citation type="submission" date="2018-11" db="EMBL/GenBank/DDBJ databases">
        <title>Genome sequencing of Paenibacillus sp. KCOM 3021 (= ChDC PVNT-B20).</title>
        <authorList>
            <person name="Kook J.-K."/>
            <person name="Park S.-N."/>
            <person name="Lim Y.K."/>
        </authorList>
    </citation>
    <scope>NUCLEOTIDE SEQUENCE [LARGE SCALE GENOMIC DNA]</scope>
    <source>
        <strain evidence="1 2">KCOM 3021</strain>
    </source>
</reference>
<dbReference type="EMBL" id="RRCN01000001">
    <property type="protein sequence ID" value="RRJ67111.1"/>
    <property type="molecule type" value="Genomic_DNA"/>
</dbReference>
<sequence>MRKKLAIYPFFEELMPVLQYKNKIRDYELVYAITPTGWESFSESGEFSEYICSEERFYSENLIHSIDIFLLCLPMFQINSSIYHRIITLAEQYGKQIIYEIELEPIIKELFKGQGICLNPELSDITPSTEIVSIDVPVIMILGLGENCEKWRIQLDLRDFFHLKGYRASLISSNPISQLLGFHTLPSSLDNKGLIFSQQVQNLNSFIKKIELKEKPDVIILGVPGGILKYSNSVPNGYGYLPFLISNAVTPDLSILSLYGGNYTEQNIQEIKSTCYYRFGVVVNYFHISKKICDYNFETKRINYYSVDNSYLVENIVKPQQNKNTFNISDSTSTQMVFEMIIQELQNNVAAV</sequence>
<organism evidence="1 2">
    <name type="scientific">Paenibacillus oralis</name>
    <dbReference type="NCBI Taxonomy" id="2490856"/>
    <lineage>
        <taxon>Bacteria</taxon>
        <taxon>Bacillati</taxon>
        <taxon>Bacillota</taxon>
        <taxon>Bacilli</taxon>
        <taxon>Bacillales</taxon>
        <taxon>Paenibacillaceae</taxon>
        <taxon>Paenibacillus</taxon>
    </lineage>
</organism>
<proteinExistence type="predicted"/>
<dbReference type="NCBIfam" id="TIGR04066">
    <property type="entry name" value="nat_prod_clost"/>
    <property type="match status" value="1"/>
</dbReference>
<comment type="caution">
    <text evidence="1">The sequence shown here is derived from an EMBL/GenBank/DDBJ whole genome shotgun (WGS) entry which is preliminary data.</text>
</comment>
<dbReference type="Proteomes" id="UP000267017">
    <property type="component" value="Unassembled WGS sequence"/>
</dbReference>
<gene>
    <name evidence="1" type="ORF">EHV15_32445</name>
</gene>
<name>A0A3P3U9S6_9BACL</name>
<accession>A0A3P3U9S6</accession>
<dbReference type="Gene3D" id="3.40.50.300">
    <property type="entry name" value="P-loop containing nucleotide triphosphate hydrolases"/>
    <property type="match status" value="1"/>
</dbReference>
<protein>
    <submittedName>
        <fullName evidence="1">TIGR04066 family peptide maturation system protein</fullName>
    </submittedName>
</protein>
<dbReference type="RefSeq" id="WP_128634891.1">
    <property type="nucleotide sequence ID" value="NZ_RRCN01000001.1"/>
</dbReference>
<evidence type="ECO:0000313" key="2">
    <source>
        <dbReference type="Proteomes" id="UP000267017"/>
    </source>
</evidence>
<dbReference type="OrthoDB" id="5464925at2"/>